<protein>
    <submittedName>
        <fullName evidence="2">Uncharacterized protein</fullName>
    </submittedName>
</protein>
<evidence type="ECO:0000313" key="2">
    <source>
        <dbReference type="EMBL" id="QES26916.1"/>
    </source>
</evidence>
<organism evidence="2 3">
    <name type="scientific">Streptomyces venezuelae</name>
    <dbReference type="NCBI Taxonomy" id="54571"/>
    <lineage>
        <taxon>Bacteria</taxon>
        <taxon>Bacillati</taxon>
        <taxon>Actinomycetota</taxon>
        <taxon>Actinomycetes</taxon>
        <taxon>Kitasatosporales</taxon>
        <taxon>Streptomycetaceae</taxon>
        <taxon>Streptomyces</taxon>
    </lineage>
</organism>
<dbReference type="AlphaFoldDB" id="A0A5P2B9G0"/>
<gene>
    <name evidence="2" type="ORF">DEJ47_10935</name>
</gene>
<dbReference type="Proteomes" id="UP000323046">
    <property type="component" value="Chromosome"/>
</dbReference>
<sequence>MADVHPEGTALFPIDARDKLALRLQNAVNGFVDGPRAAVENADRILEEAIADLTHTLTERRNALRTTWQSHAAEVPPGETGTPAATSETAPAGDTEQLRLALQDYRETAERLLRL</sequence>
<dbReference type="RefSeq" id="WP_150167289.1">
    <property type="nucleotide sequence ID" value="NZ_CP029193.1"/>
</dbReference>
<evidence type="ECO:0000256" key="1">
    <source>
        <dbReference type="SAM" id="MobiDB-lite"/>
    </source>
</evidence>
<keyword evidence="3" id="KW-1185">Reference proteome</keyword>
<feature type="region of interest" description="Disordered" evidence="1">
    <location>
        <begin position="68"/>
        <end position="96"/>
    </location>
</feature>
<proteinExistence type="predicted"/>
<evidence type="ECO:0000313" key="3">
    <source>
        <dbReference type="Proteomes" id="UP000323046"/>
    </source>
</evidence>
<reference evidence="2 3" key="1">
    <citation type="submission" date="2018-05" db="EMBL/GenBank/DDBJ databases">
        <title>Streptomyces venezuelae.</title>
        <authorList>
            <person name="Kim W."/>
            <person name="Lee N."/>
            <person name="Cho B.-K."/>
        </authorList>
    </citation>
    <scope>NUCLEOTIDE SEQUENCE [LARGE SCALE GENOMIC DNA]</scope>
    <source>
        <strain evidence="2 3">ATCC 14583</strain>
    </source>
</reference>
<dbReference type="OrthoDB" id="3217284at2"/>
<accession>A0A5P2B9G0</accession>
<dbReference type="EMBL" id="CP029193">
    <property type="protein sequence ID" value="QES26916.1"/>
    <property type="molecule type" value="Genomic_DNA"/>
</dbReference>
<name>A0A5P2B9G0_STRVZ</name>